<dbReference type="AlphaFoldDB" id="A0A941F1Z2"/>
<dbReference type="Gene3D" id="2.40.30.10">
    <property type="entry name" value="Translation factors"/>
    <property type="match status" value="1"/>
</dbReference>
<dbReference type="PRINTS" id="PR00410">
    <property type="entry name" value="PHEHYDRXLASE"/>
</dbReference>
<dbReference type="PROSITE" id="PS51384">
    <property type="entry name" value="FAD_FR"/>
    <property type="match status" value="1"/>
</dbReference>
<accession>A0A941F1Z2</accession>
<keyword evidence="3" id="KW-1185">Reference proteome</keyword>
<dbReference type="InterPro" id="IPR001433">
    <property type="entry name" value="OxRdtase_FAD/NAD-bd"/>
</dbReference>
<dbReference type="InterPro" id="IPR001709">
    <property type="entry name" value="Flavoprot_Pyr_Nucl_cyt_Rdtase"/>
</dbReference>
<feature type="domain" description="FAD-binding FR-type" evidence="1">
    <location>
        <begin position="11"/>
        <end position="107"/>
    </location>
</feature>
<reference evidence="2" key="2">
    <citation type="submission" date="2021-04" db="EMBL/GenBank/DDBJ databases">
        <authorList>
            <person name="Zhang T."/>
            <person name="Zhang Y."/>
            <person name="Lu D."/>
            <person name="Zuo D."/>
            <person name="Du Z."/>
        </authorList>
    </citation>
    <scope>NUCLEOTIDE SEQUENCE</scope>
    <source>
        <strain evidence="2">JR1</strain>
    </source>
</reference>
<evidence type="ECO:0000313" key="2">
    <source>
        <dbReference type="EMBL" id="MBR8534877.1"/>
    </source>
</evidence>
<dbReference type="Pfam" id="PF00970">
    <property type="entry name" value="FAD_binding_6"/>
    <property type="match status" value="1"/>
</dbReference>
<dbReference type="InterPro" id="IPR039261">
    <property type="entry name" value="FNR_nucleotide-bd"/>
</dbReference>
<sequence>MGKGVPAANKIKTDLHEILDIRHLTDSTFVLRIEKKDLEFEAGQHVCVGPPNGIHTREYSIYSAEQDEYIEILVKEVENGLVSPSLKKLQKGGYVVVEEPVGYFTINKDLPQTQKYVFIASGTGVSPFHSFVLSGKAENYTLLHGVKYASEAYESEAYDKDKYVLCTSQEDKGTFNGRVTDYLKANHFGADAHYYLCGNCNMIHDVYDILEEQGVSTDNIHAEVYF</sequence>
<dbReference type="PANTHER" id="PTHR47354:SF5">
    <property type="entry name" value="PROTEIN RFBI"/>
    <property type="match status" value="1"/>
</dbReference>
<evidence type="ECO:0000259" key="1">
    <source>
        <dbReference type="PROSITE" id="PS51384"/>
    </source>
</evidence>
<dbReference type="PRINTS" id="PR00371">
    <property type="entry name" value="FPNCR"/>
</dbReference>
<dbReference type="GO" id="GO:0016491">
    <property type="term" value="F:oxidoreductase activity"/>
    <property type="evidence" value="ECO:0007669"/>
    <property type="project" value="InterPro"/>
</dbReference>
<dbReference type="Proteomes" id="UP000679220">
    <property type="component" value="Unassembled WGS sequence"/>
</dbReference>
<dbReference type="InterPro" id="IPR017927">
    <property type="entry name" value="FAD-bd_FR_type"/>
</dbReference>
<dbReference type="EMBL" id="JAGTAR010000005">
    <property type="protein sequence ID" value="MBR8534877.1"/>
    <property type="molecule type" value="Genomic_DNA"/>
</dbReference>
<comment type="caution">
    <text evidence="2">The sequence shown here is derived from an EMBL/GenBank/DDBJ whole genome shotgun (WGS) entry which is preliminary data.</text>
</comment>
<protein>
    <submittedName>
        <fullName evidence="2">Oxidoreductase</fullName>
    </submittedName>
</protein>
<dbReference type="PANTHER" id="PTHR47354">
    <property type="entry name" value="NADH OXIDOREDUCTASE HCR"/>
    <property type="match status" value="1"/>
</dbReference>
<dbReference type="RefSeq" id="WP_212188780.1">
    <property type="nucleotide sequence ID" value="NZ_JAGTAR010000005.1"/>
</dbReference>
<name>A0A941F1Z2_9BACT</name>
<dbReference type="SUPFAM" id="SSF63380">
    <property type="entry name" value="Riboflavin synthase domain-like"/>
    <property type="match status" value="1"/>
</dbReference>
<dbReference type="InterPro" id="IPR008333">
    <property type="entry name" value="Cbr1-like_FAD-bd_dom"/>
</dbReference>
<reference evidence="2" key="1">
    <citation type="journal article" date="2018" name="Int. J. Syst. Evol. Microbiol.">
        <title>Carboxylicivirga sediminis sp. nov., isolated from coastal sediment.</title>
        <authorList>
            <person name="Wang F.Q."/>
            <person name="Ren L.H."/>
            <person name="Zou R.J."/>
            <person name="Sun Y.Z."/>
            <person name="Liu X.J."/>
            <person name="Jiang F."/>
            <person name="Liu L.J."/>
        </authorList>
    </citation>
    <scope>NUCLEOTIDE SEQUENCE</scope>
    <source>
        <strain evidence="2">JR1</strain>
    </source>
</reference>
<evidence type="ECO:0000313" key="3">
    <source>
        <dbReference type="Proteomes" id="UP000679220"/>
    </source>
</evidence>
<dbReference type="Gene3D" id="3.40.50.80">
    <property type="entry name" value="Nucleotide-binding domain of ferredoxin-NADP reductase (FNR) module"/>
    <property type="match status" value="1"/>
</dbReference>
<proteinExistence type="predicted"/>
<gene>
    <name evidence="2" type="ORF">KDU71_04835</name>
</gene>
<dbReference type="InterPro" id="IPR050415">
    <property type="entry name" value="MRET"/>
</dbReference>
<dbReference type="SUPFAM" id="SSF52343">
    <property type="entry name" value="Ferredoxin reductase-like, C-terminal NADP-linked domain"/>
    <property type="match status" value="1"/>
</dbReference>
<organism evidence="2 3">
    <name type="scientific">Carboxylicivirga sediminis</name>
    <dbReference type="NCBI Taxonomy" id="2006564"/>
    <lineage>
        <taxon>Bacteria</taxon>
        <taxon>Pseudomonadati</taxon>
        <taxon>Bacteroidota</taxon>
        <taxon>Bacteroidia</taxon>
        <taxon>Marinilabiliales</taxon>
        <taxon>Marinilabiliaceae</taxon>
        <taxon>Carboxylicivirga</taxon>
    </lineage>
</organism>
<dbReference type="InterPro" id="IPR017938">
    <property type="entry name" value="Riboflavin_synthase-like_b-brl"/>
</dbReference>
<dbReference type="Pfam" id="PF00175">
    <property type="entry name" value="NAD_binding_1"/>
    <property type="match status" value="1"/>
</dbReference>